<dbReference type="PIRSF" id="PIRSF026991">
    <property type="entry name" value="Mnd1"/>
    <property type="match status" value="1"/>
</dbReference>
<evidence type="ECO:0000313" key="9">
    <source>
        <dbReference type="EMBL" id="CCE84853.1"/>
    </source>
</evidence>
<evidence type="ECO:0000256" key="3">
    <source>
        <dbReference type="ARBA" id="ARBA00023054"/>
    </source>
</evidence>
<dbReference type="OrthoDB" id="9978204at2759"/>
<evidence type="ECO:0000256" key="5">
    <source>
        <dbReference type="PIRNR" id="PIRNR026991"/>
    </source>
</evidence>
<dbReference type="FunCoup" id="G8Y5E2">
    <property type="interactions" value="286"/>
</dbReference>
<dbReference type="InterPro" id="IPR005647">
    <property type="entry name" value="Mnd1"/>
</dbReference>
<evidence type="ECO:0000313" key="8">
    <source>
        <dbReference type="EMBL" id="CCE83822.1"/>
    </source>
</evidence>
<gene>
    <name evidence="9" type="primary">Piso0_004411</name>
    <name evidence="8" type="ORF">GNLVRS01_PISO0K16290g</name>
    <name evidence="9" type="ORF">GNLVRS01_PISO0L16291g</name>
</gene>
<name>G8Y5E2_PICSO</name>
<organism evidence="9 10">
    <name type="scientific">Pichia sorbitophila (strain ATCC MYA-4447 / BCRC 22081 / CBS 7064 / NBRC 10061 / NRRL Y-12695)</name>
    <name type="common">Hybrid yeast</name>
    <dbReference type="NCBI Taxonomy" id="559304"/>
    <lineage>
        <taxon>Eukaryota</taxon>
        <taxon>Fungi</taxon>
        <taxon>Dikarya</taxon>
        <taxon>Ascomycota</taxon>
        <taxon>Saccharomycotina</taxon>
        <taxon>Pichiomycetes</taxon>
        <taxon>Debaryomycetaceae</taxon>
        <taxon>Millerozyma</taxon>
    </lineage>
</organism>
<comment type="function">
    <text evidence="5">Required for proper homologous chromosome pairing and efficient cross-over and intragenic recombination during meiosis.</text>
</comment>
<dbReference type="InParanoid" id="G8Y5E2"/>
<dbReference type="AlphaFoldDB" id="G8Y5E2"/>
<evidence type="ECO:0000256" key="6">
    <source>
        <dbReference type="SAM" id="Coils"/>
    </source>
</evidence>
<dbReference type="GO" id="GO:0005634">
    <property type="term" value="C:nucleus"/>
    <property type="evidence" value="ECO:0007669"/>
    <property type="project" value="UniProtKB-SubCell"/>
</dbReference>
<proteinExistence type="inferred from homology"/>
<dbReference type="eggNOG" id="KOG3433">
    <property type="taxonomic scope" value="Eukaryota"/>
</dbReference>
<reference evidence="10" key="2">
    <citation type="journal article" date="2012" name="G3 (Bethesda)">
        <title>Pichia sorbitophila, an interspecies yeast hybrid reveals early steps of genome resolution following polyploidization.</title>
        <authorList>
            <person name="Leh Louis V."/>
            <person name="Despons L."/>
            <person name="Friedrich A."/>
            <person name="Martin T."/>
            <person name="Durrens P."/>
            <person name="Casaregola S."/>
            <person name="Neuveglise C."/>
            <person name="Fairhead C."/>
            <person name="Marck C."/>
            <person name="Cruz J.A."/>
            <person name="Straub M.L."/>
            <person name="Kugler V."/>
            <person name="Sacerdot C."/>
            <person name="Uzunov Z."/>
            <person name="Thierry A."/>
            <person name="Weiss S."/>
            <person name="Bleykasten C."/>
            <person name="De Montigny J."/>
            <person name="Jacques N."/>
            <person name="Jung P."/>
            <person name="Lemaire M."/>
            <person name="Mallet S."/>
            <person name="Morel G."/>
            <person name="Richard G.F."/>
            <person name="Sarkar A."/>
            <person name="Savel G."/>
            <person name="Schacherer J."/>
            <person name="Seret M.L."/>
            <person name="Talla E."/>
            <person name="Samson G."/>
            <person name="Jubin C."/>
            <person name="Poulain J."/>
            <person name="Vacherie B."/>
            <person name="Barbe V."/>
            <person name="Pelletier E."/>
            <person name="Sherman D.J."/>
            <person name="Westhof E."/>
            <person name="Weissenbach J."/>
            <person name="Baret P.V."/>
            <person name="Wincker P."/>
            <person name="Gaillardin C."/>
            <person name="Dujon B."/>
            <person name="Souciet J.L."/>
        </authorList>
    </citation>
    <scope>NUCLEOTIDE SEQUENCE [LARGE SCALE GENOMIC DNA]</scope>
    <source>
        <strain evidence="10">ATCC MYA-4447 / BCRC 22081 / CBS 7064 / NBRC 10061 / NRRL Y-12695</strain>
    </source>
</reference>
<dbReference type="GO" id="GO:0003690">
    <property type="term" value="F:double-stranded DNA binding"/>
    <property type="evidence" value="ECO:0007669"/>
    <property type="project" value="InterPro"/>
</dbReference>
<keyword evidence="3 6" id="KW-0175">Coiled coil</keyword>
<dbReference type="Pfam" id="PF03962">
    <property type="entry name" value="Mnd1"/>
    <property type="match status" value="1"/>
</dbReference>
<dbReference type="STRING" id="559304.G8Y5E2"/>
<evidence type="ECO:0000256" key="2">
    <source>
        <dbReference type="ARBA" id="ARBA00005981"/>
    </source>
</evidence>
<evidence type="ECO:0000256" key="1">
    <source>
        <dbReference type="ARBA" id="ARBA00004123"/>
    </source>
</evidence>
<keyword evidence="10" id="KW-1185">Reference proteome</keyword>
<comment type="subcellular location">
    <subcellularLocation>
        <location evidence="1 5">Nucleus</location>
    </subcellularLocation>
</comment>
<sequence>MFCNSHAPKKGVSAEEKKERVLDFFTHVHSFYTLKELEKEAAKYAKISPMIVKEVVQQLIDDNLVNCEKCGTTNLYWSFKYERIRKQEQAYQRLEKQLADLQEKQVALTEKIQSAKLQRTAKSKFGQRSALLTELNSLVTQKSDFENLIDKYSNSNPDALQQAQKENHNLVRAIDLYTDSIESTIYYFTRVIAAPLSDEQLRAEFGIPQEFEDVSQLVTL</sequence>
<dbReference type="EMBL" id="FO082048">
    <property type="protein sequence ID" value="CCE84853.1"/>
    <property type="molecule type" value="Genomic_DNA"/>
</dbReference>
<protein>
    <recommendedName>
        <fullName evidence="5">Meiotic nuclear division protein 1</fullName>
    </recommendedName>
</protein>
<dbReference type="InterPro" id="IPR040453">
    <property type="entry name" value="Mnd1_HTH"/>
</dbReference>
<evidence type="ECO:0000259" key="7">
    <source>
        <dbReference type="Pfam" id="PF03962"/>
    </source>
</evidence>
<feature type="coiled-coil region" evidence="6">
    <location>
        <begin position="84"/>
        <end position="118"/>
    </location>
</feature>
<dbReference type="GO" id="GO:0007131">
    <property type="term" value="P:reciprocal meiotic recombination"/>
    <property type="evidence" value="ECO:0007669"/>
    <property type="project" value="InterPro"/>
</dbReference>
<feature type="domain" description="Mnd1 HTH" evidence="7">
    <location>
        <begin position="21"/>
        <end position="80"/>
    </location>
</feature>
<dbReference type="Proteomes" id="UP000005222">
    <property type="component" value="Chromosome K"/>
</dbReference>
<dbReference type="EMBL" id="FO082049">
    <property type="protein sequence ID" value="CCE83822.1"/>
    <property type="molecule type" value="Genomic_DNA"/>
</dbReference>
<evidence type="ECO:0000313" key="10">
    <source>
        <dbReference type="Proteomes" id="UP000005222"/>
    </source>
</evidence>
<comment type="similarity">
    <text evidence="2 5">Belongs to the MND1 family.</text>
</comment>
<dbReference type="Proteomes" id="UP000005222">
    <property type="component" value="Chromosome L"/>
</dbReference>
<evidence type="ECO:0000256" key="4">
    <source>
        <dbReference type="ARBA" id="ARBA00023242"/>
    </source>
</evidence>
<reference evidence="9" key="1">
    <citation type="submission" date="2011-10" db="EMBL/GenBank/DDBJ databases">
        <authorList>
            <person name="Genoscope - CEA"/>
        </authorList>
    </citation>
    <scope>NUCLEOTIDE SEQUENCE</scope>
</reference>
<accession>G8Y5E2</accession>
<dbReference type="HOGENOM" id="CLU_080628_2_0_1"/>
<keyword evidence="4 5" id="KW-0539">Nucleus</keyword>